<dbReference type="SUPFAM" id="SSF82866">
    <property type="entry name" value="Multidrug efflux transporter AcrB transmembrane domain"/>
    <property type="match status" value="2"/>
</dbReference>
<dbReference type="PANTHER" id="PTHR33406:SF11">
    <property type="entry name" value="MEMBRANE PROTEIN SCO6666-RELATED"/>
    <property type="match status" value="1"/>
</dbReference>
<feature type="compositionally biased region" description="Low complexity" evidence="7">
    <location>
        <begin position="724"/>
        <end position="736"/>
    </location>
</feature>
<keyword evidence="5 8" id="KW-1133">Transmembrane helix</keyword>
<keyword evidence="3" id="KW-1003">Cell membrane</keyword>
<proteinExistence type="inferred from homology"/>
<comment type="caution">
    <text evidence="10">The sequence shown here is derived from an EMBL/GenBank/DDBJ whole genome shotgun (WGS) entry which is preliminary data.</text>
</comment>
<evidence type="ECO:0000256" key="7">
    <source>
        <dbReference type="SAM" id="MobiDB-lite"/>
    </source>
</evidence>
<feature type="transmembrane region" description="Helical" evidence="8">
    <location>
        <begin position="535"/>
        <end position="555"/>
    </location>
</feature>
<feature type="transmembrane region" description="Helical" evidence="8">
    <location>
        <begin position="279"/>
        <end position="300"/>
    </location>
</feature>
<feature type="transmembrane region" description="Helical" evidence="8">
    <location>
        <begin position="306"/>
        <end position="330"/>
    </location>
</feature>
<dbReference type="Proteomes" id="UP000028058">
    <property type="component" value="Unassembled WGS sequence"/>
</dbReference>
<feature type="transmembrane region" description="Helical" evidence="8">
    <location>
        <begin position="649"/>
        <end position="665"/>
    </location>
</feature>
<dbReference type="InterPro" id="IPR000731">
    <property type="entry name" value="SSD"/>
</dbReference>
<dbReference type="PANTHER" id="PTHR33406">
    <property type="entry name" value="MEMBRANE PROTEIN MJ1562-RELATED"/>
    <property type="match status" value="1"/>
</dbReference>
<sequence length="746" mass="76391">MFDRIAELALHRARLVLTVTAVAVVAMAALGFGAFGKLLSGGFDDPASPSSRAQVLIDEEFGGEPGLLLLVRADGGRITAPAAERAGRDLAAALRKEPGVSGVVSAWDEGGSALVSRTGDQALVAARVEGDGSEAGERTAELVERYTGDRGPVSVEAGGREAVGHDISGQVSRDLALAEAVAVPVTLVLLVLAFGSLVAALLPLVIGVIAIFGTFAELFVLGSVTEVSVFAVNITTALGLGLGIDYALLLVSRFREQLAAGAEIPEALHRTVRTAGRTIAFSAATVIAALAALLLFPPYFLRSFAYAGIGVVAIAAVAALFVVPALLAVLGHRVARSRFPWARGGGAHSAVWGRLAAVVMRRPALTALPVLAVLLASAAPLLGVTFGTPDERVLPEDAQSRRVAAALDRDFPAGDREALRIVLDGAVPPQELSGYAREVAALDGVTRVTTAGGGYAGSGTGADAAAAGPGNPALGRPGVQQLTVVHALEPRSDDAQDLVRAVRAVEAPVGAEALVGGEDARLVDAKHAIGSRLPAAAGLIAVTTFVLLFLFTGSVVQPLRALLLNALSLGAALGAMVWIFQDGHLSGLLGFTPQPTDTSMTVLLFCVAFGLSMDYEVFLVSRVKELRDADPEAAPAAAVTGGLARTGRIVSMAAGLLAVSFFAFGTGQVSFIQMFGLGTGLAILIDAIAVRGVLVPAAMRLLGRSAWYAPAPLRRLHRRIGLTEGEAPHGPGAAGESRPLTGVRTG</sequence>
<dbReference type="OrthoDB" id="7051771at2"/>
<accession>A0A3R7IZX4</accession>
<evidence type="ECO:0000256" key="8">
    <source>
        <dbReference type="SAM" id="Phobius"/>
    </source>
</evidence>
<feature type="transmembrane region" description="Helical" evidence="8">
    <location>
        <begin position="562"/>
        <end position="580"/>
    </location>
</feature>
<feature type="transmembrane region" description="Helical" evidence="8">
    <location>
        <begin position="12"/>
        <end position="35"/>
    </location>
</feature>
<evidence type="ECO:0000313" key="11">
    <source>
        <dbReference type="Proteomes" id="UP000028058"/>
    </source>
</evidence>
<feature type="transmembrane region" description="Helical" evidence="8">
    <location>
        <begin position="227"/>
        <end position="251"/>
    </location>
</feature>
<dbReference type="GO" id="GO:0005886">
    <property type="term" value="C:plasma membrane"/>
    <property type="evidence" value="ECO:0007669"/>
    <property type="project" value="UniProtKB-SubCell"/>
</dbReference>
<comment type="similarity">
    <text evidence="2">Belongs to the resistance-nodulation-cell division (RND) (TC 2.A.6) family. MmpL subfamily.</text>
</comment>
<organism evidence="10 11">
    <name type="scientific">Streptomyces xinghaiensis</name>
    <dbReference type="NCBI Taxonomy" id="1038928"/>
    <lineage>
        <taxon>Bacteria</taxon>
        <taxon>Bacillati</taxon>
        <taxon>Actinomycetota</taxon>
        <taxon>Actinomycetes</taxon>
        <taxon>Kitasatosporales</taxon>
        <taxon>Streptomycetaceae</taxon>
        <taxon>Streptomyces</taxon>
    </lineage>
</organism>
<evidence type="ECO:0000313" key="10">
    <source>
        <dbReference type="EMBL" id="RKM92792.1"/>
    </source>
</evidence>
<keyword evidence="4 8" id="KW-0812">Transmembrane</keyword>
<dbReference type="EMBL" id="JNAD02000012">
    <property type="protein sequence ID" value="RKM92792.1"/>
    <property type="molecule type" value="Genomic_DNA"/>
</dbReference>
<protein>
    <submittedName>
        <fullName evidence="10">MMPL family transporter</fullName>
    </submittedName>
</protein>
<feature type="transmembrane region" description="Helical" evidence="8">
    <location>
        <begin position="175"/>
        <end position="194"/>
    </location>
</feature>
<dbReference type="PROSITE" id="PS50156">
    <property type="entry name" value="SSD"/>
    <property type="match status" value="1"/>
</dbReference>
<dbReference type="Pfam" id="PF03176">
    <property type="entry name" value="MMPL"/>
    <property type="match status" value="2"/>
</dbReference>
<dbReference type="RefSeq" id="WP_050363896.1">
    <property type="nucleotide sequence ID" value="NZ_CP134822.1"/>
</dbReference>
<feature type="region of interest" description="Disordered" evidence="7">
    <location>
        <begin position="724"/>
        <end position="746"/>
    </location>
</feature>
<feature type="transmembrane region" description="Helical" evidence="8">
    <location>
        <begin position="600"/>
        <end position="620"/>
    </location>
</feature>
<gene>
    <name evidence="10" type="ORF">SFRA_022995</name>
</gene>
<keyword evidence="11" id="KW-1185">Reference proteome</keyword>
<evidence type="ECO:0000256" key="3">
    <source>
        <dbReference type="ARBA" id="ARBA00022475"/>
    </source>
</evidence>
<dbReference type="Gene3D" id="1.20.1640.10">
    <property type="entry name" value="Multidrug efflux transporter AcrB transmembrane domain"/>
    <property type="match status" value="2"/>
</dbReference>
<comment type="subcellular location">
    <subcellularLocation>
        <location evidence="1">Cell membrane</location>
        <topology evidence="1">Multi-pass membrane protein</topology>
    </subcellularLocation>
</comment>
<evidence type="ECO:0000256" key="2">
    <source>
        <dbReference type="ARBA" id="ARBA00010157"/>
    </source>
</evidence>
<evidence type="ECO:0000256" key="1">
    <source>
        <dbReference type="ARBA" id="ARBA00004651"/>
    </source>
</evidence>
<keyword evidence="6 8" id="KW-0472">Membrane</keyword>
<reference evidence="10 11" key="1">
    <citation type="journal article" date="2014" name="Genome Announc.">
        <title>Draft Genome Sequence of Streptomyces fradiae ATCC 19609, a Strain Highly Sensitive to Antibiotics.</title>
        <authorList>
            <person name="Bekker O.B."/>
            <person name="Klimina K.M."/>
            <person name="Vatlin A.A."/>
            <person name="Zakharevich N.V."/>
            <person name="Kasianov A.S."/>
            <person name="Danilenko V.N."/>
        </authorList>
    </citation>
    <scope>NUCLEOTIDE SEQUENCE [LARGE SCALE GENOMIC DNA]</scope>
    <source>
        <strain evidence="10 11">ATCC 19609</strain>
    </source>
</reference>
<evidence type="ECO:0000256" key="5">
    <source>
        <dbReference type="ARBA" id="ARBA00022989"/>
    </source>
</evidence>
<evidence type="ECO:0000256" key="4">
    <source>
        <dbReference type="ARBA" id="ARBA00022692"/>
    </source>
</evidence>
<dbReference type="InterPro" id="IPR004869">
    <property type="entry name" value="MMPL_dom"/>
</dbReference>
<evidence type="ECO:0000259" key="9">
    <source>
        <dbReference type="PROSITE" id="PS50156"/>
    </source>
</evidence>
<name>A0A3R7IZX4_9ACTN</name>
<dbReference type="InterPro" id="IPR050545">
    <property type="entry name" value="Mycobact_MmpL"/>
</dbReference>
<feature type="domain" description="SSD" evidence="9">
    <location>
        <begin position="200"/>
        <end position="329"/>
    </location>
</feature>
<feature type="transmembrane region" description="Helical" evidence="8">
    <location>
        <begin position="364"/>
        <end position="386"/>
    </location>
</feature>
<feature type="transmembrane region" description="Helical" evidence="8">
    <location>
        <begin position="671"/>
        <end position="694"/>
    </location>
</feature>
<evidence type="ECO:0000256" key="6">
    <source>
        <dbReference type="ARBA" id="ARBA00023136"/>
    </source>
</evidence>
<dbReference type="AlphaFoldDB" id="A0A3R7IZX4"/>
<feature type="transmembrane region" description="Helical" evidence="8">
    <location>
        <begin position="201"/>
        <end position="221"/>
    </location>
</feature>